<organism evidence="3 4">
    <name type="scientific">Merismopedia glauca CCAP 1448/3</name>
    <dbReference type="NCBI Taxonomy" id="1296344"/>
    <lineage>
        <taxon>Bacteria</taxon>
        <taxon>Bacillati</taxon>
        <taxon>Cyanobacteriota</taxon>
        <taxon>Cyanophyceae</taxon>
        <taxon>Synechococcales</taxon>
        <taxon>Merismopediaceae</taxon>
        <taxon>Merismopedia</taxon>
    </lineage>
</organism>
<evidence type="ECO:0000313" key="4">
    <source>
        <dbReference type="Proteomes" id="UP000238762"/>
    </source>
</evidence>
<keyword evidence="2" id="KW-0812">Transmembrane</keyword>
<reference evidence="3 4" key="1">
    <citation type="submission" date="2018-02" db="EMBL/GenBank/DDBJ databases">
        <authorList>
            <person name="Cohen D.B."/>
            <person name="Kent A.D."/>
        </authorList>
    </citation>
    <scope>NUCLEOTIDE SEQUENCE [LARGE SCALE GENOMIC DNA]</scope>
    <source>
        <strain evidence="3 4">CCAP 1448/3</strain>
    </source>
</reference>
<dbReference type="AlphaFoldDB" id="A0A2T1C562"/>
<feature type="region of interest" description="Disordered" evidence="1">
    <location>
        <begin position="109"/>
        <end position="227"/>
    </location>
</feature>
<feature type="transmembrane region" description="Helical" evidence="2">
    <location>
        <begin position="27"/>
        <end position="49"/>
    </location>
</feature>
<accession>A0A2T1C562</accession>
<sequence>MKKSHHPSAGTSSPKAKRRFRLIEHPFLALAGTWVFFALLAAISLEILVHPTGDRRVAVEATAGETTASQVKNPEFDFPVGLYGAIALICTGSSILVYRRYQRKFGSATPLKTTQTRAKARNRRIPPQPQPVSSPVMAQSSNTIPTRKTAPVPPKTRSRRRKPERLPMTSDGYAPRPLQRQTAMVNRSEVTVIPPPRATSGKSKSQGLVEAMDVRNQQSLDSILGER</sequence>
<evidence type="ECO:0000256" key="1">
    <source>
        <dbReference type="SAM" id="MobiDB-lite"/>
    </source>
</evidence>
<protein>
    <recommendedName>
        <fullName evidence="5">Transmembrane protein</fullName>
    </recommendedName>
</protein>
<proteinExistence type="predicted"/>
<feature type="transmembrane region" description="Helical" evidence="2">
    <location>
        <begin position="80"/>
        <end position="98"/>
    </location>
</feature>
<evidence type="ECO:0000313" key="3">
    <source>
        <dbReference type="EMBL" id="PSB03364.1"/>
    </source>
</evidence>
<comment type="caution">
    <text evidence="3">The sequence shown here is derived from an EMBL/GenBank/DDBJ whole genome shotgun (WGS) entry which is preliminary data.</text>
</comment>
<reference evidence="3 4" key="2">
    <citation type="submission" date="2018-03" db="EMBL/GenBank/DDBJ databases">
        <title>The ancient ancestry and fast evolution of plastids.</title>
        <authorList>
            <person name="Moore K.R."/>
            <person name="Magnabosco C."/>
            <person name="Momper L."/>
            <person name="Gold D.A."/>
            <person name="Bosak T."/>
            <person name="Fournier G.P."/>
        </authorList>
    </citation>
    <scope>NUCLEOTIDE SEQUENCE [LARGE SCALE GENOMIC DNA]</scope>
    <source>
        <strain evidence="3 4">CCAP 1448/3</strain>
    </source>
</reference>
<keyword evidence="2" id="KW-1133">Transmembrane helix</keyword>
<feature type="compositionally biased region" description="Polar residues" evidence="1">
    <location>
        <begin position="179"/>
        <end position="189"/>
    </location>
</feature>
<dbReference type="RefSeq" id="WP_106288291.1">
    <property type="nucleotide sequence ID" value="NZ_CAWNTC010000007.1"/>
</dbReference>
<feature type="compositionally biased region" description="Polar residues" evidence="1">
    <location>
        <begin position="137"/>
        <end position="146"/>
    </location>
</feature>
<evidence type="ECO:0000256" key="2">
    <source>
        <dbReference type="SAM" id="Phobius"/>
    </source>
</evidence>
<dbReference type="EMBL" id="PVWJ01000034">
    <property type="protein sequence ID" value="PSB03364.1"/>
    <property type="molecule type" value="Genomic_DNA"/>
</dbReference>
<name>A0A2T1C562_9CYAN</name>
<gene>
    <name evidence="3" type="ORF">C7B64_08915</name>
</gene>
<dbReference type="Proteomes" id="UP000238762">
    <property type="component" value="Unassembled WGS sequence"/>
</dbReference>
<keyword evidence="4" id="KW-1185">Reference proteome</keyword>
<evidence type="ECO:0008006" key="5">
    <source>
        <dbReference type="Google" id="ProtNLM"/>
    </source>
</evidence>
<dbReference type="OrthoDB" id="9782620at2"/>
<keyword evidence="2" id="KW-0472">Membrane</keyword>